<dbReference type="GO" id="GO:0009007">
    <property type="term" value="F:site-specific DNA-methyltransferase (adenine-specific) activity"/>
    <property type="evidence" value="ECO:0007669"/>
    <property type="project" value="UniProtKB-EC"/>
</dbReference>
<name>A0A1T4WND2_9GAMM</name>
<evidence type="ECO:0000313" key="7">
    <source>
        <dbReference type="EMBL" id="SKA78853.1"/>
    </source>
</evidence>
<keyword evidence="2" id="KW-0489">Methyltransferase</keyword>
<dbReference type="STRING" id="92487.SAMN02745130_01939"/>
<dbReference type="GO" id="GO:0032259">
    <property type="term" value="P:methylation"/>
    <property type="evidence" value="ECO:0007669"/>
    <property type="project" value="UniProtKB-KW"/>
</dbReference>
<dbReference type="AlphaFoldDB" id="A0A1T4WND2"/>
<proteinExistence type="predicted"/>
<dbReference type="Proteomes" id="UP000190460">
    <property type="component" value="Unassembled WGS sequence"/>
</dbReference>
<protein>
    <recommendedName>
        <fullName evidence="1">site-specific DNA-methyltransferase (adenine-specific)</fullName>
        <ecNumber evidence="1">2.1.1.72</ecNumber>
    </recommendedName>
</protein>
<feature type="domain" description="MmeI-like C-terminal" evidence="6">
    <location>
        <begin position="165"/>
        <end position="242"/>
    </location>
</feature>
<gene>
    <name evidence="7" type="ORF">SAMN02745130_01939</name>
</gene>
<dbReference type="RefSeq" id="WP_078922401.1">
    <property type="nucleotide sequence ID" value="NZ_FUYB01000007.1"/>
</dbReference>
<dbReference type="EC" id="2.1.1.72" evidence="1"/>
<dbReference type="OrthoDB" id="5749002at2"/>
<evidence type="ECO:0000256" key="3">
    <source>
        <dbReference type="ARBA" id="ARBA00022679"/>
    </source>
</evidence>
<keyword evidence="8" id="KW-1185">Reference proteome</keyword>
<dbReference type="InterPro" id="IPR046818">
    <property type="entry name" value="MmeI_C"/>
</dbReference>
<organism evidence="7 8">
    <name type="scientific">Thiothrix eikelboomii</name>
    <dbReference type="NCBI Taxonomy" id="92487"/>
    <lineage>
        <taxon>Bacteria</taxon>
        <taxon>Pseudomonadati</taxon>
        <taxon>Pseudomonadota</taxon>
        <taxon>Gammaproteobacteria</taxon>
        <taxon>Thiotrichales</taxon>
        <taxon>Thiotrichaceae</taxon>
        <taxon>Thiothrix</taxon>
    </lineage>
</organism>
<accession>A0A1T4WND2</accession>
<evidence type="ECO:0000256" key="4">
    <source>
        <dbReference type="ARBA" id="ARBA00047942"/>
    </source>
</evidence>
<keyword evidence="3" id="KW-0808">Transferase</keyword>
<evidence type="ECO:0000256" key="2">
    <source>
        <dbReference type="ARBA" id="ARBA00022603"/>
    </source>
</evidence>
<evidence type="ECO:0000259" key="6">
    <source>
        <dbReference type="Pfam" id="PF20467"/>
    </source>
</evidence>
<dbReference type="Pfam" id="PF20467">
    <property type="entry name" value="MmeI_C"/>
    <property type="match status" value="1"/>
</dbReference>
<feature type="domain" description="MmeI-like target recognition" evidence="5">
    <location>
        <begin position="2"/>
        <end position="164"/>
    </location>
</feature>
<dbReference type="InterPro" id="IPR046820">
    <property type="entry name" value="MmeI_TRD"/>
</dbReference>
<dbReference type="PANTHER" id="PTHR33841">
    <property type="entry name" value="DNA METHYLTRANSFERASE YEEA-RELATED"/>
    <property type="match status" value="1"/>
</dbReference>
<evidence type="ECO:0000256" key="1">
    <source>
        <dbReference type="ARBA" id="ARBA00011900"/>
    </source>
</evidence>
<dbReference type="InterPro" id="IPR050953">
    <property type="entry name" value="N4_N6_ade-DNA_methylase"/>
</dbReference>
<evidence type="ECO:0000313" key="8">
    <source>
        <dbReference type="Proteomes" id="UP000190460"/>
    </source>
</evidence>
<dbReference type="EMBL" id="FUYB01000007">
    <property type="protein sequence ID" value="SKA78853.1"/>
    <property type="molecule type" value="Genomic_DNA"/>
</dbReference>
<evidence type="ECO:0000259" key="5">
    <source>
        <dbReference type="Pfam" id="PF20466"/>
    </source>
</evidence>
<sequence length="251" mass="29734">MISNDARSDKFIKRYIGSSEFIRGEERWCLWIKNDEVDDALKIPSIKNRIDAVKSMRLDSKKVDTRKFAIKPYRFVEVRHQDTNSIIIPRVSSERRYYIPIGFLDEKNIINDLAYAVYDPPTWIFAVISSRMHMTWVRAVAGRLKTDYRYSATLCYNTFPFPDISAKQKEKLEDHVFRVLDEREKHPEKTMAQLYDPDKMPAALRQAHHDMDIAIEQCYRTKPFTNDEERLEYLFKLYEEMIAAESKSGKK</sequence>
<dbReference type="PANTHER" id="PTHR33841:SF1">
    <property type="entry name" value="DNA METHYLTRANSFERASE A"/>
    <property type="match status" value="1"/>
</dbReference>
<dbReference type="Pfam" id="PF20466">
    <property type="entry name" value="MmeI_TRD"/>
    <property type="match status" value="1"/>
</dbReference>
<comment type="catalytic activity">
    <reaction evidence="4">
        <text>a 2'-deoxyadenosine in DNA + S-adenosyl-L-methionine = an N(6)-methyl-2'-deoxyadenosine in DNA + S-adenosyl-L-homocysteine + H(+)</text>
        <dbReference type="Rhea" id="RHEA:15197"/>
        <dbReference type="Rhea" id="RHEA-COMP:12418"/>
        <dbReference type="Rhea" id="RHEA-COMP:12419"/>
        <dbReference type="ChEBI" id="CHEBI:15378"/>
        <dbReference type="ChEBI" id="CHEBI:57856"/>
        <dbReference type="ChEBI" id="CHEBI:59789"/>
        <dbReference type="ChEBI" id="CHEBI:90615"/>
        <dbReference type="ChEBI" id="CHEBI:90616"/>
        <dbReference type="EC" id="2.1.1.72"/>
    </reaction>
</comment>
<reference evidence="8" key="1">
    <citation type="submission" date="2017-02" db="EMBL/GenBank/DDBJ databases">
        <authorList>
            <person name="Varghese N."/>
            <person name="Submissions S."/>
        </authorList>
    </citation>
    <scope>NUCLEOTIDE SEQUENCE [LARGE SCALE GENOMIC DNA]</scope>
    <source>
        <strain evidence="8">ATCC 49788</strain>
    </source>
</reference>